<reference evidence="3 4" key="1">
    <citation type="submission" date="2019-12" db="EMBL/GenBank/DDBJ databases">
        <title>Halocatena pleomorpha gen. nov. sp. nov., an extremely halophilic archaeon of family Halobacteriaceae isolated from saltpan soil.</title>
        <authorList>
            <person name="Pal Y."/>
            <person name="Verma A."/>
            <person name="Krishnamurthi S."/>
            <person name="Kumar P."/>
        </authorList>
    </citation>
    <scope>NUCLEOTIDE SEQUENCE [LARGE SCALE GENOMIC DNA]</scope>
    <source>
        <strain evidence="3 4">JCM 16495</strain>
    </source>
</reference>
<evidence type="ECO:0000259" key="2">
    <source>
        <dbReference type="Pfam" id="PF24035"/>
    </source>
</evidence>
<organism evidence="3 4">
    <name type="scientific">Halomarina oriensis</name>
    <dbReference type="NCBI Taxonomy" id="671145"/>
    <lineage>
        <taxon>Archaea</taxon>
        <taxon>Methanobacteriati</taxon>
        <taxon>Methanobacteriota</taxon>
        <taxon>Stenosarchaea group</taxon>
        <taxon>Halobacteria</taxon>
        <taxon>Halobacteriales</taxon>
        <taxon>Natronomonadaceae</taxon>
        <taxon>Halomarina</taxon>
    </lineage>
</organism>
<protein>
    <recommendedName>
        <fullName evidence="2">DUF7344 domain-containing protein</fullName>
    </recommendedName>
</protein>
<accession>A0A6B0GRQ3</accession>
<feature type="domain" description="DUF7344" evidence="2">
    <location>
        <begin position="25"/>
        <end position="100"/>
    </location>
</feature>
<sequence length="113" mass="12384">MSIHSATPPFTDDSPRQPDETLGRVFEDARRRTLLRVLATCTGTIELDDLTDRVVAAETDHPSTGDDADRFDRALVSLYRCHLPAFVAADLVELDESGGVFVTPLTEVIAELV</sequence>
<comment type="caution">
    <text evidence="3">The sequence shown here is derived from an EMBL/GenBank/DDBJ whole genome shotgun (WGS) entry which is preliminary data.</text>
</comment>
<gene>
    <name evidence="3" type="ORF">GQS65_17930</name>
</gene>
<keyword evidence="4" id="KW-1185">Reference proteome</keyword>
<dbReference type="Proteomes" id="UP000451471">
    <property type="component" value="Unassembled WGS sequence"/>
</dbReference>
<evidence type="ECO:0000256" key="1">
    <source>
        <dbReference type="SAM" id="MobiDB-lite"/>
    </source>
</evidence>
<dbReference type="Pfam" id="PF24035">
    <property type="entry name" value="DUF7344"/>
    <property type="match status" value="1"/>
</dbReference>
<dbReference type="AlphaFoldDB" id="A0A6B0GRQ3"/>
<dbReference type="InterPro" id="IPR055768">
    <property type="entry name" value="DUF7344"/>
</dbReference>
<evidence type="ECO:0000313" key="3">
    <source>
        <dbReference type="EMBL" id="MWG36339.1"/>
    </source>
</evidence>
<evidence type="ECO:0000313" key="4">
    <source>
        <dbReference type="Proteomes" id="UP000451471"/>
    </source>
</evidence>
<dbReference type="RefSeq" id="WP_158206000.1">
    <property type="nucleotide sequence ID" value="NZ_WSZK01000034.1"/>
</dbReference>
<feature type="region of interest" description="Disordered" evidence="1">
    <location>
        <begin position="1"/>
        <end position="23"/>
    </location>
</feature>
<proteinExistence type="predicted"/>
<feature type="compositionally biased region" description="Basic and acidic residues" evidence="1">
    <location>
        <begin position="13"/>
        <end position="23"/>
    </location>
</feature>
<name>A0A6B0GRQ3_9EURY</name>
<dbReference type="EMBL" id="WSZK01000034">
    <property type="protein sequence ID" value="MWG36339.1"/>
    <property type="molecule type" value="Genomic_DNA"/>
</dbReference>